<keyword evidence="2" id="KW-1185">Reference proteome</keyword>
<comment type="caution">
    <text evidence="1">The sequence shown here is derived from an EMBL/GenBank/DDBJ whole genome shotgun (WGS) entry which is preliminary data.</text>
</comment>
<reference evidence="1 2" key="1">
    <citation type="journal article" date="2023" name="ACS Omega">
        <title>Identification of the Neoaspergillic Acid Biosynthesis Gene Cluster by Establishing an In Vitro CRISPR-Ribonucleoprotein Genetic System in Aspergillus melleus.</title>
        <authorList>
            <person name="Yuan B."/>
            <person name="Grau M.F."/>
            <person name="Murata R.M."/>
            <person name="Torok T."/>
            <person name="Venkateswaran K."/>
            <person name="Stajich J.E."/>
            <person name="Wang C.C.C."/>
        </authorList>
    </citation>
    <scope>NUCLEOTIDE SEQUENCE [LARGE SCALE GENOMIC DNA]</scope>
    <source>
        <strain evidence="1 2">IMV 1140</strain>
    </source>
</reference>
<sequence>MTPDSEIFFQSHNPGHESILLIHGACGTGAEFKDIVSPLTKAGYHLLIPDLPAHGQSTHIPPFTVEFAGERLLQLIADHAHNGAAHVVGMSLGAHIAAYMAGRARPGQILSLVATGYSTFHPPTFLIPFITVPIYALHHTLQLLFKPSVEIQQWMRGESSYALIAEVARTLLNPRVLQDIPVRTLVIAAAKPTMGISDRPQSAKWLFGAVVGAAENESRVVQHRGVRHPWHVEEAGQFAEMVRRWAGGLELGEEFEDIE</sequence>
<organism evidence="1 2">
    <name type="scientific">Aspergillus melleus</name>
    <dbReference type="NCBI Taxonomy" id="138277"/>
    <lineage>
        <taxon>Eukaryota</taxon>
        <taxon>Fungi</taxon>
        <taxon>Dikarya</taxon>
        <taxon>Ascomycota</taxon>
        <taxon>Pezizomycotina</taxon>
        <taxon>Eurotiomycetes</taxon>
        <taxon>Eurotiomycetidae</taxon>
        <taxon>Eurotiales</taxon>
        <taxon>Aspergillaceae</taxon>
        <taxon>Aspergillus</taxon>
        <taxon>Aspergillus subgen. Circumdati</taxon>
    </lineage>
</organism>
<dbReference type="Proteomes" id="UP001177260">
    <property type="component" value="Unassembled WGS sequence"/>
</dbReference>
<proteinExistence type="predicted"/>
<evidence type="ECO:0000313" key="1">
    <source>
        <dbReference type="EMBL" id="KAK1138307.1"/>
    </source>
</evidence>
<gene>
    <name evidence="1" type="ORF">N8T08_002856</name>
</gene>
<accession>A0ACC3ALF3</accession>
<dbReference type="EMBL" id="JAOPJF010000168">
    <property type="protein sequence ID" value="KAK1138307.1"/>
    <property type="molecule type" value="Genomic_DNA"/>
</dbReference>
<name>A0ACC3ALF3_9EURO</name>
<protein>
    <submittedName>
        <fullName evidence="1">Uncharacterized protein</fullName>
    </submittedName>
</protein>
<evidence type="ECO:0000313" key="2">
    <source>
        <dbReference type="Proteomes" id="UP001177260"/>
    </source>
</evidence>